<dbReference type="eggNOG" id="COG0087">
    <property type="taxonomic scope" value="Bacteria"/>
</dbReference>
<dbReference type="InterPro" id="IPR009000">
    <property type="entry name" value="Transl_B-barrel_sf"/>
</dbReference>
<comment type="similarity">
    <text evidence="1 7">Belongs to the universal ribosomal protein uL3 family.</text>
</comment>
<evidence type="ECO:0000256" key="5">
    <source>
        <dbReference type="ARBA" id="ARBA00023274"/>
    </source>
</evidence>
<dbReference type="FunFam" id="3.30.160.810:FF:000001">
    <property type="entry name" value="50S ribosomal protein L3"/>
    <property type="match status" value="1"/>
</dbReference>
<organism evidence="9 10">
    <name type="scientific">Candidatus Criblamydia sequanensis CRIB-18</name>
    <dbReference type="NCBI Taxonomy" id="1437425"/>
    <lineage>
        <taxon>Bacteria</taxon>
        <taxon>Pseudomonadati</taxon>
        <taxon>Chlamydiota</taxon>
        <taxon>Chlamydiia</taxon>
        <taxon>Parachlamydiales</taxon>
        <taxon>Candidatus Criblamydiaceae</taxon>
        <taxon>Candidatus Criblamydia</taxon>
    </lineage>
</organism>
<comment type="subunit">
    <text evidence="7">Part of the 50S ribosomal subunit. Forms a cluster with proteins L14 and L19.</text>
</comment>
<dbReference type="GO" id="GO:0019843">
    <property type="term" value="F:rRNA binding"/>
    <property type="evidence" value="ECO:0007669"/>
    <property type="project" value="UniProtKB-UniRule"/>
</dbReference>
<reference evidence="9" key="1">
    <citation type="submission" date="2013-12" db="EMBL/GenBank/DDBJ databases">
        <authorList>
            <person name="Linke B."/>
        </authorList>
    </citation>
    <scope>NUCLEOTIDE SEQUENCE [LARGE SCALE GENOMIC DNA]</scope>
    <source>
        <strain evidence="9">CRIB-18</strain>
    </source>
</reference>
<evidence type="ECO:0000256" key="1">
    <source>
        <dbReference type="ARBA" id="ARBA00006540"/>
    </source>
</evidence>
<keyword evidence="5 7" id="KW-0687">Ribonucleoprotein</keyword>
<proteinExistence type="inferred from homology"/>
<evidence type="ECO:0000256" key="7">
    <source>
        <dbReference type="HAMAP-Rule" id="MF_01325"/>
    </source>
</evidence>
<dbReference type="RefSeq" id="WP_041016550.1">
    <property type="nucleotide sequence ID" value="NZ_CCEJ010000001.1"/>
</dbReference>
<reference evidence="9" key="2">
    <citation type="submission" date="2014-09" db="EMBL/GenBank/DDBJ databases">
        <title>Criblamydia sequanensis harbors a mega-plasmid encoding arsenite resistance.</title>
        <authorList>
            <person name="Bertelli C."/>
            <person name="Goesmann A."/>
            <person name="Greub G."/>
        </authorList>
    </citation>
    <scope>NUCLEOTIDE SEQUENCE [LARGE SCALE GENOMIC DNA]</scope>
    <source>
        <strain evidence="9">CRIB-18</strain>
    </source>
</reference>
<dbReference type="InterPro" id="IPR000597">
    <property type="entry name" value="Ribosomal_uL3"/>
</dbReference>
<evidence type="ECO:0000256" key="6">
    <source>
        <dbReference type="ARBA" id="ARBA00035243"/>
    </source>
</evidence>
<keyword evidence="3 7" id="KW-0694">RNA-binding</keyword>
<dbReference type="AlphaFoldDB" id="A0A090D0F0"/>
<dbReference type="Proteomes" id="UP000031552">
    <property type="component" value="Unassembled WGS sequence"/>
</dbReference>
<name>A0A090D0F0_9BACT</name>
<dbReference type="STRING" id="1437425.CSEC_0214"/>
<evidence type="ECO:0000256" key="3">
    <source>
        <dbReference type="ARBA" id="ARBA00022884"/>
    </source>
</evidence>
<dbReference type="PANTHER" id="PTHR11229:SF16">
    <property type="entry name" value="LARGE RIBOSOMAL SUBUNIT PROTEIN UL3C"/>
    <property type="match status" value="1"/>
</dbReference>
<dbReference type="Gene3D" id="3.30.160.810">
    <property type="match status" value="1"/>
</dbReference>
<dbReference type="NCBIfam" id="TIGR03625">
    <property type="entry name" value="L3_bact"/>
    <property type="match status" value="1"/>
</dbReference>
<dbReference type="InterPro" id="IPR019927">
    <property type="entry name" value="Ribosomal_uL3_bac/org-type"/>
</dbReference>
<evidence type="ECO:0000256" key="2">
    <source>
        <dbReference type="ARBA" id="ARBA00022730"/>
    </source>
</evidence>
<feature type="region of interest" description="Disordered" evidence="8">
    <location>
        <begin position="140"/>
        <end position="161"/>
    </location>
</feature>
<dbReference type="EMBL" id="CCEJ010000001">
    <property type="protein sequence ID" value="CDR33053.1"/>
    <property type="molecule type" value="Genomic_DNA"/>
</dbReference>
<sequence length="222" mass="24131">MALKLMGRKRGMVQLFDDAGNAVPCTAIELSKNVVTQIKTEETDGYVAVQLGFEEVIAKDSRTKEKRTKKPQRGHFLKSGVQPVKNLSESRLEKVEDIQLGQEFGVEVFNEIKHVDVTGISKGKGFQGVMKLHNYSGGPASHGASQFHRSRGSQGMRSTPGRCLPGIPQASHMGDRKVTVQNLRVVEVLPEDNVLLVEGAIPGPVNGLVYITAAEKKKSKAA</sequence>
<gene>
    <name evidence="7 9" type="primary">rplC</name>
    <name evidence="9" type="ORF">CSEC_0214</name>
</gene>
<dbReference type="SUPFAM" id="SSF50447">
    <property type="entry name" value="Translation proteins"/>
    <property type="match status" value="1"/>
</dbReference>
<dbReference type="Gene3D" id="2.40.30.10">
    <property type="entry name" value="Translation factors"/>
    <property type="match status" value="1"/>
</dbReference>
<dbReference type="OrthoDB" id="9806135at2"/>
<keyword evidence="10" id="KW-1185">Reference proteome</keyword>
<dbReference type="Pfam" id="PF00297">
    <property type="entry name" value="Ribosomal_L3"/>
    <property type="match status" value="1"/>
</dbReference>
<dbReference type="GO" id="GO:0022625">
    <property type="term" value="C:cytosolic large ribosomal subunit"/>
    <property type="evidence" value="ECO:0007669"/>
    <property type="project" value="TreeGrafter"/>
</dbReference>
<accession>A0A090D0F0</accession>
<dbReference type="FunFam" id="2.40.30.10:FF:000004">
    <property type="entry name" value="50S ribosomal protein L3"/>
    <property type="match status" value="1"/>
</dbReference>
<dbReference type="HAMAP" id="MF_01325_B">
    <property type="entry name" value="Ribosomal_uL3_B"/>
    <property type="match status" value="1"/>
</dbReference>
<comment type="function">
    <text evidence="7">One of the primary rRNA binding proteins, it binds directly near the 3'-end of the 23S rRNA, where it nucleates assembly of the 50S subunit.</text>
</comment>
<keyword evidence="2 7" id="KW-0699">rRNA-binding</keyword>
<comment type="caution">
    <text evidence="9">The sequence shown here is derived from an EMBL/GenBank/DDBJ whole genome shotgun (WGS) entry which is preliminary data.</text>
</comment>
<evidence type="ECO:0000256" key="4">
    <source>
        <dbReference type="ARBA" id="ARBA00022980"/>
    </source>
</evidence>
<dbReference type="GO" id="GO:0006412">
    <property type="term" value="P:translation"/>
    <property type="evidence" value="ECO:0007669"/>
    <property type="project" value="UniProtKB-UniRule"/>
</dbReference>
<evidence type="ECO:0000313" key="10">
    <source>
        <dbReference type="Proteomes" id="UP000031552"/>
    </source>
</evidence>
<evidence type="ECO:0000256" key="8">
    <source>
        <dbReference type="SAM" id="MobiDB-lite"/>
    </source>
</evidence>
<dbReference type="GO" id="GO:0003735">
    <property type="term" value="F:structural constituent of ribosome"/>
    <property type="evidence" value="ECO:0007669"/>
    <property type="project" value="UniProtKB-UniRule"/>
</dbReference>
<dbReference type="PANTHER" id="PTHR11229">
    <property type="entry name" value="50S RIBOSOMAL PROTEIN L3"/>
    <property type="match status" value="1"/>
</dbReference>
<protein>
    <recommendedName>
        <fullName evidence="6 7">Large ribosomal subunit protein uL3</fullName>
    </recommendedName>
</protein>
<evidence type="ECO:0000313" key="9">
    <source>
        <dbReference type="EMBL" id="CDR33053.1"/>
    </source>
</evidence>
<keyword evidence="4 7" id="KW-0689">Ribosomal protein</keyword>